<comment type="caution">
    <text evidence="2">The sequence shown here is derived from an EMBL/GenBank/DDBJ whole genome shotgun (WGS) entry which is preliminary data.</text>
</comment>
<dbReference type="AlphaFoldDB" id="A0A0G1Y622"/>
<evidence type="ECO:0000256" key="1">
    <source>
        <dbReference type="SAM" id="Phobius"/>
    </source>
</evidence>
<protein>
    <recommendedName>
        <fullName evidence="4">Membrane protein 6-pyruvoyl-tetrahydropterin synthase-related domain-containing protein</fullName>
    </recommendedName>
</protein>
<keyword evidence="1" id="KW-0812">Transmembrane</keyword>
<reference evidence="2 3" key="1">
    <citation type="journal article" date="2015" name="Nature">
        <title>rRNA introns, odd ribosomes, and small enigmatic genomes across a large radiation of phyla.</title>
        <authorList>
            <person name="Brown C.T."/>
            <person name="Hug L.A."/>
            <person name="Thomas B.C."/>
            <person name="Sharon I."/>
            <person name="Castelle C.J."/>
            <person name="Singh A."/>
            <person name="Wilkins M.J."/>
            <person name="Williams K.H."/>
            <person name="Banfield J.F."/>
        </authorList>
    </citation>
    <scope>NUCLEOTIDE SEQUENCE [LARGE SCALE GENOMIC DNA]</scope>
</reference>
<sequence length="534" mass="60674">MKRVFRQPVFWVILASVLPVLSLLHPGMPYVHDGQDHVARIANFYAALKEGVIIPRWGANLNWGYGHPILMFLYPLPEYLASAFHFIGFTLVDSTKLVFGLSFIASGVTMFLWMNAVFGRQAGIIGSLLYAFAPYRFVDLHVRGALGEHVAFIFPPLILYFLHKRSFIGMSVFLSALILSHNAVALMFLPVIGLYGLYLLIFEAKNKLLFTFHFSLFTFLGFGLSAFFWMPALIEGRFTLRDIITAGEALQRFVPWSWFVYSPWNYGGTDTLTKSLGFPQWIGIIAALFLLIKTKEKKRKVFLAGLFVLLFASLFIQTQWSAPIWRASKILQNFQFPWRFLSVSVFVAAVVGGISFRKSGKLFLILYSLFIMFVTIYMWYPKGYQLHDGSFYSGIYPGTTDTGESTPIWSVRFMEHTPDNPLDVIDGDTSVAVGKRTSTEREYVLTVRKPTLMLENTLYFPGWMIYLNGQPTGIEWQNPNYRGLMTFRVMPGENQSVRVVFEDTKVRRAANLISIVSLVLITVGAIGGLWLPKK</sequence>
<proteinExistence type="predicted"/>
<feature type="transmembrane region" description="Helical" evidence="1">
    <location>
        <begin position="183"/>
        <end position="201"/>
    </location>
</feature>
<feature type="transmembrane region" description="Helical" evidence="1">
    <location>
        <begin position="363"/>
        <end position="380"/>
    </location>
</feature>
<evidence type="ECO:0000313" key="2">
    <source>
        <dbReference type="EMBL" id="KKW10342.1"/>
    </source>
</evidence>
<keyword evidence="1" id="KW-1133">Transmembrane helix</keyword>
<feature type="transmembrane region" description="Helical" evidence="1">
    <location>
        <begin position="509"/>
        <end position="531"/>
    </location>
</feature>
<feature type="transmembrane region" description="Helical" evidence="1">
    <location>
        <begin position="9"/>
        <end position="28"/>
    </location>
</feature>
<name>A0A0G1Y622_9BACT</name>
<evidence type="ECO:0008006" key="4">
    <source>
        <dbReference type="Google" id="ProtNLM"/>
    </source>
</evidence>
<feature type="transmembrane region" description="Helical" evidence="1">
    <location>
        <begin position="97"/>
        <end position="116"/>
    </location>
</feature>
<dbReference type="EMBL" id="LCQD01000040">
    <property type="protein sequence ID" value="KKW10342.1"/>
    <property type="molecule type" value="Genomic_DNA"/>
</dbReference>
<feature type="transmembrane region" description="Helical" evidence="1">
    <location>
        <begin position="338"/>
        <end position="356"/>
    </location>
</feature>
<evidence type="ECO:0000313" key="3">
    <source>
        <dbReference type="Proteomes" id="UP000034588"/>
    </source>
</evidence>
<dbReference type="PATRIC" id="fig|1618448.3.peg.1039"/>
<accession>A0A0G1Y622</accession>
<feature type="transmembrane region" description="Helical" evidence="1">
    <location>
        <begin position="301"/>
        <end position="318"/>
    </location>
</feature>
<feature type="transmembrane region" description="Helical" evidence="1">
    <location>
        <begin position="208"/>
        <end position="230"/>
    </location>
</feature>
<feature type="transmembrane region" description="Helical" evidence="1">
    <location>
        <begin position="145"/>
        <end position="163"/>
    </location>
</feature>
<feature type="transmembrane region" description="Helical" evidence="1">
    <location>
        <begin position="276"/>
        <end position="292"/>
    </location>
</feature>
<organism evidence="2 3">
    <name type="scientific">Candidatus Gottesmanbacteria bacterium GW2011_GWB1_49_7</name>
    <dbReference type="NCBI Taxonomy" id="1618448"/>
    <lineage>
        <taxon>Bacteria</taxon>
        <taxon>Candidatus Gottesmaniibacteriota</taxon>
    </lineage>
</organism>
<dbReference type="Proteomes" id="UP000034588">
    <property type="component" value="Unassembled WGS sequence"/>
</dbReference>
<gene>
    <name evidence="2" type="ORF">UY48_C0040G0007</name>
</gene>
<keyword evidence="1" id="KW-0472">Membrane</keyword>